<protein>
    <submittedName>
        <fullName evidence="1">Uncharacterized protein</fullName>
    </submittedName>
</protein>
<proteinExistence type="predicted"/>
<gene>
    <name evidence="1" type="ORF">AAFF_G00347190</name>
</gene>
<reference evidence="1" key="1">
    <citation type="journal article" date="2023" name="Science">
        <title>Genome structures resolve the early diversification of teleost fishes.</title>
        <authorList>
            <person name="Parey E."/>
            <person name="Louis A."/>
            <person name="Montfort J."/>
            <person name="Bouchez O."/>
            <person name="Roques C."/>
            <person name="Iampietro C."/>
            <person name="Lluch J."/>
            <person name="Castinel A."/>
            <person name="Donnadieu C."/>
            <person name="Desvignes T."/>
            <person name="Floi Bucao C."/>
            <person name="Jouanno E."/>
            <person name="Wen M."/>
            <person name="Mejri S."/>
            <person name="Dirks R."/>
            <person name="Jansen H."/>
            <person name="Henkel C."/>
            <person name="Chen W.J."/>
            <person name="Zahm M."/>
            <person name="Cabau C."/>
            <person name="Klopp C."/>
            <person name="Thompson A.W."/>
            <person name="Robinson-Rechavi M."/>
            <person name="Braasch I."/>
            <person name="Lecointre G."/>
            <person name="Bobe J."/>
            <person name="Postlethwait J.H."/>
            <person name="Berthelot C."/>
            <person name="Roest Crollius H."/>
            <person name="Guiguen Y."/>
        </authorList>
    </citation>
    <scope>NUCLEOTIDE SEQUENCE</scope>
    <source>
        <strain evidence="1">NC1722</strain>
    </source>
</reference>
<dbReference type="EMBL" id="JAINUG010000056">
    <property type="protein sequence ID" value="KAJ8403851.1"/>
    <property type="molecule type" value="Genomic_DNA"/>
</dbReference>
<name>A0AAD7SLV7_9TELE</name>
<accession>A0AAD7SLV7</accession>
<evidence type="ECO:0000313" key="1">
    <source>
        <dbReference type="EMBL" id="KAJ8403851.1"/>
    </source>
</evidence>
<sequence length="163" mass="18087">MTLNDREIQSHIHARQREVLGKLCRDDDSSEEEGDGGISSTCPRAVQLRPRKVLFAHSLTHPHSSYLQLSGSDPVFRGWISGVQNQHPDPLPPRTALQGCRTGSARRRVKRAAWRCQIPERALTGPAFSSWLGSPPHSVCSRLLLPRPTIVSLSPVLVSQELM</sequence>
<evidence type="ECO:0000313" key="2">
    <source>
        <dbReference type="Proteomes" id="UP001221898"/>
    </source>
</evidence>
<organism evidence="1 2">
    <name type="scientific">Aldrovandia affinis</name>
    <dbReference type="NCBI Taxonomy" id="143900"/>
    <lineage>
        <taxon>Eukaryota</taxon>
        <taxon>Metazoa</taxon>
        <taxon>Chordata</taxon>
        <taxon>Craniata</taxon>
        <taxon>Vertebrata</taxon>
        <taxon>Euteleostomi</taxon>
        <taxon>Actinopterygii</taxon>
        <taxon>Neopterygii</taxon>
        <taxon>Teleostei</taxon>
        <taxon>Notacanthiformes</taxon>
        <taxon>Halosauridae</taxon>
        <taxon>Aldrovandia</taxon>
    </lineage>
</organism>
<dbReference type="Proteomes" id="UP001221898">
    <property type="component" value="Unassembled WGS sequence"/>
</dbReference>
<dbReference type="AlphaFoldDB" id="A0AAD7SLV7"/>
<comment type="caution">
    <text evidence="1">The sequence shown here is derived from an EMBL/GenBank/DDBJ whole genome shotgun (WGS) entry which is preliminary data.</text>
</comment>
<keyword evidence="2" id="KW-1185">Reference proteome</keyword>